<proteinExistence type="predicted"/>
<comment type="caution">
    <text evidence="1">The sequence shown here is derived from an EMBL/GenBank/DDBJ whole genome shotgun (WGS) entry which is preliminary data.</text>
</comment>
<gene>
    <name evidence="1" type="ORF">DW856_17930</name>
</gene>
<dbReference type="AlphaFoldDB" id="A0A3R6DXB6"/>
<evidence type="ECO:0000313" key="1">
    <source>
        <dbReference type="EMBL" id="RHC13036.1"/>
    </source>
</evidence>
<dbReference type="Proteomes" id="UP000283513">
    <property type="component" value="Unassembled WGS sequence"/>
</dbReference>
<protein>
    <submittedName>
        <fullName evidence="1">Uncharacterized protein</fullName>
    </submittedName>
</protein>
<sequence length="149" mass="17556">MCLAQFYEVRKMRAYSEIYLDGVVESQGKLFDFVAQTFPENDTTDFIEAYMKSKTRKYIDESMAYVNTMDAKELWRYFSDTEKYKLKAGKALEGFMPDWIGEFYAYYQWYYNIPSSEVIEKVPLNFLMKAYHGLHDLELDLAVKKVGAA</sequence>
<reference evidence="1 2" key="1">
    <citation type="submission" date="2018-08" db="EMBL/GenBank/DDBJ databases">
        <title>A genome reference for cultivated species of the human gut microbiota.</title>
        <authorList>
            <person name="Zou Y."/>
            <person name="Xue W."/>
            <person name="Luo G."/>
        </authorList>
    </citation>
    <scope>NUCLEOTIDE SEQUENCE [LARGE SCALE GENOMIC DNA]</scope>
    <source>
        <strain evidence="1 2">AM37-1AC</strain>
    </source>
</reference>
<name>A0A3R6DXB6_9FIRM</name>
<organism evidence="1 2">
    <name type="scientific">Roseburia intestinalis</name>
    <dbReference type="NCBI Taxonomy" id="166486"/>
    <lineage>
        <taxon>Bacteria</taxon>
        <taxon>Bacillati</taxon>
        <taxon>Bacillota</taxon>
        <taxon>Clostridia</taxon>
        <taxon>Lachnospirales</taxon>
        <taxon>Lachnospiraceae</taxon>
        <taxon>Roseburia</taxon>
    </lineage>
</organism>
<accession>A0A3R6DXB6</accession>
<evidence type="ECO:0000313" key="2">
    <source>
        <dbReference type="Proteomes" id="UP000283513"/>
    </source>
</evidence>
<dbReference type="RefSeq" id="WP_118599273.1">
    <property type="nucleotide sequence ID" value="NZ_QSHO01000023.1"/>
</dbReference>
<dbReference type="EMBL" id="QSHO01000023">
    <property type="protein sequence ID" value="RHC13036.1"/>
    <property type="molecule type" value="Genomic_DNA"/>
</dbReference>